<dbReference type="EMBL" id="CANI01000065">
    <property type="protein sequence ID" value="CCM79801.1"/>
    <property type="molecule type" value="Genomic_DNA"/>
</dbReference>
<dbReference type="RefSeq" id="WP_007538800.1">
    <property type="nucleotide sequence ID" value="NZ_HF536775.1"/>
</dbReference>
<keyword evidence="3" id="KW-1185">Reference proteome</keyword>
<dbReference type="Pfam" id="PF02027">
    <property type="entry name" value="RolB_RolC"/>
    <property type="match status" value="1"/>
</dbReference>
<evidence type="ECO:0000313" key="3">
    <source>
        <dbReference type="Proteomes" id="UP000009319"/>
    </source>
</evidence>
<organism evidence="2 3">
    <name type="scientific">Rhizobium mesoamericanum STM3625</name>
    <dbReference type="NCBI Taxonomy" id="1211777"/>
    <lineage>
        <taxon>Bacteria</taxon>
        <taxon>Pseudomonadati</taxon>
        <taxon>Pseudomonadota</taxon>
        <taxon>Alphaproteobacteria</taxon>
        <taxon>Hyphomicrobiales</taxon>
        <taxon>Rhizobiaceae</taxon>
        <taxon>Rhizobium/Agrobacterium group</taxon>
        <taxon>Rhizobium</taxon>
    </lineage>
</organism>
<dbReference type="InterPro" id="IPR006064">
    <property type="entry name" value="Glycosidase"/>
</dbReference>
<dbReference type="Proteomes" id="UP000009319">
    <property type="component" value="Unassembled WGS sequence"/>
</dbReference>
<dbReference type="AlphaFoldDB" id="K0PST3"/>
<evidence type="ECO:0000259" key="1">
    <source>
        <dbReference type="Pfam" id="PF02027"/>
    </source>
</evidence>
<sequence>MSFPQFDRPSFAFSDLTHINNCQALRTLTIQAVETYDNFIEHQLMPAQQYYAAFLDGNETWHEWLEINELNTLLAQFREQPCMNDPTKFINEIIQQDMTLYVYVNDRSTRAAATQDLNYIDDKFCFTGQHGEKRLLATDVPPWEMLSFSDLAAAHRSLGCDEVHFNSFRRCLVIPKTDFFWQVQEAPLRLWSRRTAGKFDVLAVTDVRGMN</sequence>
<comment type="caution">
    <text evidence="2">The sequence shown here is derived from an EMBL/GenBank/DDBJ whole genome shotgun (WGS) entry which is preliminary data.</text>
</comment>
<name>K0PST3_9HYPH</name>
<gene>
    <name evidence="2" type="ORF">BN77_p40064</name>
</gene>
<reference evidence="2 3" key="1">
    <citation type="journal article" date="2013" name="Genome Announc.">
        <title>Draft Genome Sequence of Rhizobium mesoamericanum STM3625, a Nitrogen-Fixing Symbiont of Mimosa pudica Isolated in French Guiana (South America).</title>
        <authorList>
            <person name="Moulin L."/>
            <person name="Mornico D."/>
            <person name="Melkonian R."/>
            <person name="Klonowska A."/>
        </authorList>
    </citation>
    <scope>NUCLEOTIDE SEQUENCE [LARGE SCALE GENOMIC DNA]</scope>
    <source>
        <strain evidence="2 3">STM3625</strain>
    </source>
</reference>
<feature type="domain" description="Cytokinin glycosidase" evidence="1">
    <location>
        <begin position="7"/>
        <end position="145"/>
    </location>
</feature>
<protein>
    <recommendedName>
        <fullName evidence="1">Cytokinin glycosidase domain-containing protein</fullName>
    </recommendedName>
</protein>
<dbReference type="HOGENOM" id="CLU_1304064_0_0_5"/>
<evidence type="ECO:0000313" key="2">
    <source>
        <dbReference type="EMBL" id="CCM79801.1"/>
    </source>
</evidence>
<accession>K0PST3</accession>
<proteinExistence type="predicted"/>